<dbReference type="Proteomes" id="UP000252085">
    <property type="component" value="Unassembled WGS sequence"/>
</dbReference>
<organism evidence="1 2">
    <name type="scientific">Nostoc punctiforme NIES-2108</name>
    <dbReference type="NCBI Taxonomy" id="1356359"/>
    <lineage>
        <taxon>Bacteria</taxon>
        <taxon>Bacillati</taxon>
        <taxon>Cyanobacteriota</taxon>
        <taxon>Cyanophyceae</taxon>
        <taxon>Nostocales</taxon>
        <taxon>Nostocaceae</taxon>
        <taxon>Nostoc</taxon>
    </lineage>
</organism>
<dbReference type="AlphaFoldDB" id="A0A367RD65"/>
<accession>A0A367RD65</accession>
<dbReference type="EMBL" id="LXQE01000158">
    <property type="protein sequence ID" value="RCJ33831.1"/>
    <property type="molecule type" value="Genomic_DNA"/>
</dbReference>
<name>A0A367RD65_NOSPU</name>
<sequence length="81" mass="9547">MAVSDKERRYSRSLVSIAWDQLDAIDADFHLLDEAVLYRTYVVEFYANNSRKERFSRWGNSSIIPTSGKIENLKFRDDKIK</sequence>
<evidence type="ECO:0000313" key="2">
    <source>
        <dbReference type="Proteomes" id="UP000252085"/>
    </source>
</evidence>
<comment type="caution">
    <text evidence="1">The sequence shown here is derived from an EMBL/GenBank/DDBJ whole genome shotgun (WGS) entry which is preliminary data.</text>
</comment>
<protein>
    <submittedName>
        <fullName evidence="1">Uncharacterized protein</fullName>
    </submittedName>
</protein>
<gene>
    <name evidence="1" type="ORF">A6769_24170</name>
</gene>
<evidence type="ECO:0000313" key="1">
    <source>
        <dbReference type="EMBL" id="RCJ33831.1"/>
    </source>
</evidence>
<proteinExistence type="predicted"/>
<reference evidence="2" key="1">
    <citation type="submission" date="2016-04" db="EMBL/GenBank/DDBJ databases">
        <authorList>
            <person name="Tabuchi Yagui T.R."/>
        </authorList>
    </citation>
    <scope>NUCLEOTIDE SEQUENCE [LARGE SCALE GENOMIC DNA]</scope>
</reference>